<evidence type="ECO:0000259" key="1">
    <source>
        <dbReference type="Pfam" id="PF06568"/>
    </source>
</evidence>
<evidence type="ECO:0000313" key="2">
    <source>
        <dbReference type="EMBL" id="QND71164.1"/>
    </source>
</evidence>
<protein>
    <submittedName>
        <fullName evidence="2">DUF1127 domain-containing protein</fullName>
    </submittedName>
</protein>
<dbReference type="InterPro" id="IPR009506">
    <property type="entry name" value="YjiS-like"/>
</dbReference>
<dbReference type="EMBL" id="CP050292">
    <property type="protein sequence ID" value="QND71164.1"/>
    <property type="molecule type" value="Genomic_DNA"/>
</dbReference>
<dbReference type="AlphaFoldDB" id="A0A7G6TWN2"/>
<dbReference type="RefSeq" id="WP_184516639.1">
    <property type="nucleotide sequence ID" value="NZ_CP050292.1"/>
</dbReference>
<feature type="domain" description="YjiS-like" evidence="1">
    <location>
        <begin position="37"/>
        <end position="69"/>
    </location>
</feature>
<name>A0A7G6TWN2_9BRAD</name>
<accession>A0A7G6TWN2</accession>
<gene>
    <name evidence="2" type="ORF">HB776_07875</name>
</gene>
<reference evidence="3" key="1">
    <citation type="journal article" date="2020" name="Mol. Plant Microbe">
        <title>Rhizobial microsymbionts of the narrowly endemic Oxytropis species growing in Kamchatka are characterized by significant genetic diversity and possess a set of genes that are associated with T3SS and T6SS secretion systems and can affect the development of symbiosis.</title>
        <authorList>
            <person name="Safronova V."/>
            <person name="Guro P."/>
            <person name="Sazanova A."/>
            <person name="Kuznetsova I."/>
            <person name="Belimov A."/>
            <person name="Yakubov V."/>
            <person name="Chirak E."/>
            <person name="Afonin A."/>
            <person name="Gogolev Y."/>
            <person name="Andronov E."/>
            <person name="Tikhonovich I."/>
        </authorList>
    </citation>
    <scope>NUCLEOTIDE SEQUENCE [LARGE SCALE GENOMIC DNA]</scope>
    <source>
        <strain evidence="3">581</strain>
    </source>
</reference>
<dbReference type="KEGG" id="trb:HB776_07875"/>
<dbReference type="Proteomes" id="UP000515291">
    <property type="component" value="Chromosome"/>
</dbReference>
<sequence length="88" mass="10138">MSCANATSASIIHAKLITTLLQRLKRPWQLLFGRLTAFSRYFERRSSRPELLDLNDHLLADIGLSRHDAGEDALRSSRTRLTAWHVHR</sequence>
<proteinExistence type="predicted"/>
<dbReference type="Pfam" id="PF06568">
    <property type="entry name" value="YjiS-like"/>
    <property type="match status" value="1"/>
</dbReference>
<evidence type="ECO:0000313" key="3">
    <source>
        <dbReference type="Proteomes" id="UP000515291"/>
    </source>
</evidence>
<organism evidence="2 3">
    <name type="scientific">Tardiphaga robiniae</name>
    <dbReference type="NCBI Taxonomy" id="943830"/>
    <lineage>
        <taxon>Bacteria</taxon>
        <taxon>Pseudomonadati</taxon>
        <taxon>Pseudomonadota</taxon>
        <taxon>Alphaproteobacteria</taxon>
        <taxon>Hyphomicrobiales</taxon>
        <taxon>Nitrobacteraceae</taxon>
        <taxon>Tardiphaga</taxon>
    </lineage>
</organism>